<protein>
    <submittedName>
        <fullName evidence="7">AraC family transcriptional regulator</fullName>
    </submittedName>
</protein>
<feature type="domain" description="HTH araC/xylS-type" evidence="6">
    <location>
        <begin position="217"/>
        <end position="317"/>
    </location>
</feature>
<keyword evidence="2" id="KW-0238">DNA-binding</keyword>
<gene>
    <name evidence="7" type="ORF">C7A10_27490</name>
</gene>
<dbReference type="GO" id="GO:0003700">
    <property type="term" value="F:DNA-binding transcription factor activity"/>
    <property type="evidence" value="ECO:0007669"/>
    <property type="project" value="InterPro"/>
</dbReference>
<keyword evidence="3" id="KW-0010">Activator</keyword>
<evidence type="ECO:0000313" key="8">
    <source>
        <dbReference type="Proteomes" id="UP000239731"/>
    </source>
</evidence>
<evidence type="ECO:0000256" key="2">
    <source>
        <dbReference type="ARBA" id="ARBA00023125"/>
    </source>
</evidence>
<sequence>MENASYSFSTQPYPPRQRFEVWREEVNALFDVRIGESESIAFNYRLTTCYLGALLMGCGVWEGTQKPVHYDVKRSAQMIRRDGLDHYYICLGLSHSINGLAGQAPLVACHSQIYVLDLAQQLDCVITAGDTIILTVPRDLLAAQLGNKDIHGLVLRGGLSDLLADHMRALRARSASFKSDETLYIQQATLAMVAAAITPSIPNLKSAETEIDRSLFNRARNLIEQHLLNPDLAPAFICRHMGISRAGLYRLFEQESGVAAYIQRRRLDKIRAILQGDSNVQHRTSGLAFQFGFKSESHFSRSFKKAFGYSPKEARDCLIASEHFGSAGQTSVHTGFSLRTVLDQMTSG</sequence>
<keyword evidence="4" id="KW-0804">Transcription</keyword>
<dbReference type="InterPro" id="IPR050204">
    <property type="entry name" value="AraC_XylS_family_regulators"/>
</dbReference>
<dbReference type="RefSeq" id="WP_083294012.1">
    <property type="nucleotide sequence ID" value="NZ_PVUH01000026.1"/>
</dbReference>
<dbReference type="InterPro" id="IPR020449">
    <property type="entry name" value="Tscrpt_reg_AraC-type_HTH"/>
</dbReference>
<dbReference type="PRINTS" id="PR00032">
    <property type="entry name" value="HTHARAC"/>
</dbReference>
<dbReference type="PROSITE" id="PS01124">
    <property type="entry name" value="HTH_ARAC_FAMILY_2"/>
    <property type="match status" value="1"/>
</dbReference>
<evidence type="ECO:0000256" key="3">
    <source>
        <dbReference type="ARBA" id="ARBA00023159"/>
    </source>
</evidence>
<keyword evidence="1" id="KW-0805">Transcription regulation</keyword>
<dbReference type="GO" id="GO:0043565">
    <property type="term" value="F:sequence-specific DNA binding"/>
    <property type="evidence" value="ECO:0007669"/>
    <property type="project" value="InterPro"/>
</dbReference>
<proteinExistence type="predicted"/>
<evidence type="ECO:0000256" key="1">
    <source>
        <dbReference type="ARBA" id="ARBA00023015"/>
    </source>
</evidence>
<dbReference type="PANTHER" id="PTHR46796">
    <property type="entry name" value="HTH-TYPE TRANSCRIPTIONAL ACTIVATOR RHAS-RELATED"/>
    <property type="match status" value="1"/>
</dbReference>
<evidence type="ECO:0000256" key="4">
    <source>
        <dbReference type="ARBA" id="ARBA00023163"/>
    </source>
</evidence>
<organism evidence="7 8">
    <name type="scientific">Pseudomonas fluorescens</name>
    <dbReference type="NCBI Taxonomy" id="294"/>
    <lineage>
        <taxon>Bacteria</taxon>
        <taxon>Pseudomonadati</taxon>
        <taxon>Pseudomonadota</taxon>
        <taxon>Gammaproteobacteria</taxon>
        <taxon>Pseudomonadales</taxon>
        <taxon>Pseudomonadaceae</taxon>
        <taxon>Pseudomonas</taxon>
    </lineage>
</organism>
<dbReference type="EMBL" id="PVUH01000026">
    <property type="protein sequence ID" value="PRW85085.1"/>
    <property type="molecule type" value="Genomic_DNA"/>
</dbReference>
<dbReference type="PANTHER" id="PTHR46796:SF6">
    <property type="entry name" value="ARAC SUBFAMILY"/>
    <property type="match status" value="1"/>
</dbReference>
<reference evidence="7 8" key="1">
    <citation type="submission" date="2018-03" db="EMBL/GenBank/DDBJ databases">
        <title>Blue discolouration in mozzarella cheese caused by Pseudomonas fluorescens.</title>
        <authorList>
            <person name="Chiesa F."/>
            <person name="Dalmasso A."/>
            <person name="Lomonaco S."/>
        </authorList>
    </citation>
    <scope>NUCLEOTIDE SEQUENCE [LARGE SCALE GENOMIC DNA]</scope>
    <source>
        <strain evidence="7 8">11293</strain>
    </source>
</reference>
<comment type="caution">
    <text evidence="7">The sequence shown here is derived from an EMBL/GenBank/DDBJ whole genome shotgun (WGS) entry which is preliminary data.</text>
</comment>
<comment type="function">
    <text evidence="5">Regulatory protein of the TOL plasmid xyl operons. XylS activates the xylXYZLTEGFJQKIH operon required for the degradation of toluene, m-xylene and p-xylene.</text>
</comment>
<evidence type="ECO:0000256" key="5">
    <source>
        <dbReference type="ARBA" id="ARBA00037345"/>
    </source>
</evidence>
<dbReference type="Gene3D" id="1.10.10.60">
    <property type="entry name" value="Homeodomain-like"/>
    <property type="match status" value="1"/>
</dbReference>
<dbReference type="InterPro" id="IPR009057">
    <property type="entry name" value="Homeodomain-like_sf"/>
</dbReference>
<name>A0A2T0HPR5_PSEFL</name>
<dbReference type="InterPro" id="IPR018060">
    <property type="entry name" value="HTH_AraC"/>
</dbReference>
<accession>A0A2T0HPR5</accession>
<dbReference type="SMART" id="SM00342">
    <property type="entry name" value="HTH_ARAC"/>
    <property type="match status" value="1"/>
</dbReference>
<evidence type="ECO:0000313" key="7">
    <source>
        <dbReference type="EMBL" id="PRW85085.1"/>
    </source>
</evidence>
<dbReference type="Pfam" id="PF12833">
    <property type="entry name" value="HTH_18"/>
    <property type="match status" value="1"/>
</dbReference>
<dbReference type="Proteomes" id="UP000239731">
    <property type="component" value="Unassembled WGS sequence"/>
</dbReference>
<dbReference type="AlphaFoldDB" id="A0A2T0HPR5"/>
<evidence type="ECO:0000259" key="6">
    <source>
        <dbReference type="PROSITE" id="PS01124"/>
    </source>
</evidence>
<dbReference type="SUPFAM" id="SSF46689">
    <property type="entry name" value="Homeodomain-like"/>
    <property type="match status" value="1"/>
</dbReference>